<organism evidence="1 2">
    <name type="scientific">Vibrio cholerae</name>
    <dbReference type="NCBI Taxonomy" id="666"/>
    <lineage>
        <taxon>Bacteria</taxon>
        <taxon>Pseudomonadati</taxon>
        <taxon>Pseudomonadota</taxon>
        <taxon>Gammaproteobacteria</taxon>
        <taxon>Vibrionales</taxon>
        <taxon>Vibrionaceae</taxon>
        <taxon>Vibrio</taxon>
    </lineage>
</organism>
<proteinExistence type="predicted"/>
<evidence type="ECO:0000313" key="2">
    <source>
        <dbReference type="Proteomes" id="UP000323225"/>
    </source>
</evidence>
<sequence>MIQEPSNKIARFELFKVSKLMTGDSSDSRFAREQAQQAVKTLALEHGINIAKKATTIVLSQDAIDNLPLSKALVLNDETLLKDLLSDIAEEAFENKALLNFLDISESKRNIPGNISVQFKFTDFPEMRTEVFNALSSISEQLEELGVESNGIKARTFGFDLDLRSFVRRVGNFEDVWVFETDNEIISFANEETQDQMLGELLTTKDNPSNASMKFFVEQNPDLEKVFNAWMAKQQKPSMRMDGLTM</sequence>
<name>A0A5Q6PE58_VIBCL</name>
<gene>
    <name evidence="1" type="ORF">F0M16_19215</name>
</gene>
<dbReference type="EMBL" id="VUAA01000027">
    <property type="protein sequence ID" value="KAA1253167.1"/>
    <property type="molecule type" value="Genomic_DNA"/>
</dbReference>
<dbReference type="Proteomes" id="UP000323225">
    <property type="component" value="Unassembled WGS sequence"/>
</dbReference>
<evidence type="ECO:0000313" key="1">
    <source>
        <dbReference type="EMBL" id="KAA1253167.1"/>
    </source>
</evidence>
<accession>A0A5Q6PE58</accession>
<comment type="caution">
    <text evidence="1">The sequence shown here is derived from an EMBL/GenBank/DDBJ whole genome shotgun (WGS) entry which is preliminary data.</text>
</comment>
<protein>
    <submittedName>
        <fullName evidence="1">Uncharacterized protein</fullName>
    </submittedName>
</protein>
<reference evidence="1 2" key="1">
    <citation type="submission" date="2019-09" db="EMBL/GenBank/DDBJ databases">
        <authorList>
            <person name="Kritzky A."/>
            <person name="Schelkanova E.Y."/>
            <person name="Alkhova Z.V."/>
            <person name="Smirnova N.I."/>
        </authorList>
    </citation>
    <scope>NUCLEOTIDE SEQUENCE [LARGE SCALE GENOMIC DNA]</scope>
    <source>
        <strain evidence="1 2">M1526</strain>
    </source>
</reference>
<dbReference type="AlphaFoldDB" id="A0A5Q6PE58"/>